<dbReference type="PROSITE" id="PS50053">
    <property type="entry name" value="UBIQUITIN_2"/>
    <property type="match status" value="1"/>
</dbReference>
<dbReference type="FunFam" id="3.10.20.90:FF:000160">
    <property type="entry name" value="Polyubiquitin-C"/>
    <property type="match status" value="1"/>
</dbReference>
<dbReference type="OrthoDB" id="428577at2759"/>
<feature type="domain" description="Ubiquitin-like" evidence="2">
    <location>
        <begin position="894"/>
        <end position="963"/>
    </location>
</feature>
<gene>
    <name evidence="3" type="ORF">Vbra_16418</name>
</gene>
<dbReference type="InterPro" id="IPR050158">
    <property type="entry name" value="Ubiquitin_ubiquitin-like"/>
</dbReference>
<dbReference type="PRINTS" id="PR00348">
    <property type="entry name" value="UBIQUITIN"/>
</dbReference>
<feature type="non-terminal residue" evidence="3">
    <location>
        <position position="1"/>
    </location>
</feature>
<dbReference type="STRING" id="1169540.A0A0G4FY61"/>
<dbReference type="AlphaFoldDB" id="A0A0G4FY61"/>
<dbReference type="InterPro" id="IPR019956">
    <property type="entry name" value="Ubiquitin_dom"/>
</dbReference>
<feature type="compositionally biased region" description="Basic and acidic residues" evidence="1">
    <location>
        <begin position="342"/>
        <end position="357"/>
    </location>
</feature>
<evidence type="ECO:0000313" key="3">
    <source>
        <dbReference type="EMBL" id="CEM20285.1"/>
    </source>
</evidence>
<protein>
    <recommendedName>
        <fullName evidence="2">Ubiquitin-like domain-containing protein</fullName>
    </recommendedName>
</protein>
<dbReference type="Pfam" id="PF00240">
    <property type="entry name" value="ubiquitin"/>
    <property type="match status" value="1"/>
</dbReference>
<dbReference type="InParanoid" id="A0A0G4FY61"/>
<dbReference type="InterPro" id="IPR029071">
    <property type="entry name" value="Ubiquitin-like_domsf"/>
</dbReference>
<dbReference type="InterPro" id="IPR000626">
    <property type="entry name" value="Ubiquitin-like_dom"/>
</dbReference>
<dbReference type="VEuPathDB" id="CryptoDB:Vbra_16418"/>
<dbReference type="PANTHER" id="PTHR10666">
    <property type="entry name" value="UBIQUITIN"/>
    <property type="match status" value="1"/>
</dbReference>
<feature type="region of interest" description="Disordered" evidence="1">
    <location>
        <begin position="329"/>
        <end position="379"/>
    </location>
</feature>
<name>A0A0G4FY61_VITBC</name>
<dbReference type="Gene3D" id="3.10.20.90">
    <property type="entry name" value="Phosphatidylinositol 3-kinase Catalytic Subunit, Chain A, domain 1"/>
    <property type="match status" value="1"/>
</dbReference>
<dbReference type="SUPFAM" id="SSF54236">
    <property type="entry name" value="Ubiquitin-like"/>
    <property type="match status" value="1"/>
</dbReference>
<reference evidence="3 4" key="1">
    <citation type="submission" date="2014-11" db="EMBL/GenBank/DDBJ databases">
        <authorList>
            <person name="Zhu J."/>
            <person name="Qi W."/>
            <person name="Song R."/>
        </authorList>
    </citation>
    <scope>NUCLEOTIDE SEQUENCE [LARGE SCALE GENOMIC DNA]</scope>
</reference>
<proteinExistence type="predicted"/>
<accession>A0A0G4FY61</accession>
<evidence type="ECO:0000313" key="4">
    <source>
        <dbReference type="Proteomes" id="UP000041254"/>
    </source>
</evidence>
<evidence type="ECO:0000259" key="2">
    <source>
        <dbReference type="PROSITE" id="PS50053"/>
    </source>
</evidence>
<sequence length="963" mass="105460">AAVGASPCRYGVGSRVLMVSERRRADKFQWVEAEVYKMEPAEDVHPGGHGFHYFDHTPPQHLVPLQTVDEVDAERFCVDPSIKPRDAKDPLSFLSLPPSFMPPLPTDIITTTLLPLCGGRETLALKLKSTLCCTSTEVGNAIGSAAVSAIDSIIETNGLTCVIGYTPLRRSTGVRRPFRLIRLDYLMVTGGDWTGSVPVLRFAKSCGRVQSLPIDLTNGDLQEVGSKAIIDSRPEAIRQYSLYSHRLSPVHYMQLTRRADGREMLGGHEVTVHTDQTVPAVYRDRFDAADPPCRHLGDDFGSFRGRIILRLELVSSRLLEGHSKTFALVTPDDDEANPVAEKTTETTSTDKKVEVDAKRRRVDAPVESSGAAQPDLPDLPTDVMGGTLLPLISGHRDDPATLTPQHTIALCRTSEAVSSALEAALVADIDSIIRRNGLTGVIGYTPLRQSSHGSCLVRRLRLIRLHYLMVTGGDWRGNVPVLRLAKSCLPLGRVQLPIELTGDDLQHVGSKAVIDTRPEAIRQYSLYSHRLSPVHYMQLTRRADGREMLGGHEVTVHTDQTVPAVYRDRFDAADPPCRHLGDDFGSFRGRIILRLELVSSRLVSSRSWDPPSAEHGRIAGLIDQQPPVWGCRTIDYGHTAGSCRVVILCGDEEGDDFMACIIMAKYPGASAHIELRTTEAPQGCGSGPAAFQRAVAIARNKLGDAITLLPKVNEAITTGAFASSATERRPTFQIFYINIPDLGDDFGSFRGRIILRLELVSSRLVSSRSLDPPSAEHGRIAGLIDQQPPVWGCRTIDYGHTAGSCRVVILCGDEEGDDFMACIIMAKYPGASAHIELRTTEAPQGCASGHAAFHRAVAIARNKTGDAITLLPKVNEAITTGAFASSATERRPTFQIFYINIPGRTRTLDVHPSDTIESVKAKIEEKEDIHPGHQRLIYGCKQLENGRTLSDYNIQKESTLFLY</sequence>
<keyword evidence="4" id="KW-1185">Reference proteome</keyword>
<organism evidence="3 4">
    <name type="scientific">Vitrella brassicaformis (strain CCMP3155)</name>
    <dbReference type="NCBI Taxonomy" id="1169540"/>
    <lineage>
        <taxon>Eukaryota</taxon>
        <taxon>Sar</taxon>
        <taxon>Alveolata</taxon>
        <taxon>Colpodellida</taxon>
        <taxon>Vitrellaceae</taxon>
        <taxon>Vitrella</taxon>
    </lineage>
</organism>
<dbReference type="EMBL" id="CDMY01000524">
    <property type="protein sequence ID" value="CEM20285.1"/>
    <property type="molecule type" value="Genomic_DNA"/>
</dbReference>
<evidence type="ECO:0000256" key="1">
    <source>
        <dbReference type="SAM" id="MobiDB-lite"/>
    </source>
</evidence>
<dbReference type="Proteomes" id="UP000041254">
    <property type="component" value="Unassembled WGS sequence"/>
</dbReference>
<dbReference type="SMART" id="SM00213">
    <property type="entry name" value="UBQ"/>
    <property type="match status" value="1"/>
</dbReference>